<organism evidence="8 9">
    <name type="scientific">Lacticaseibacillus pantheris DSM 15945 = JCM 12539 = NBRC 106106</name>
    <dbReference type="NCBI Taxonomy" id="1423783"/>
    <lineage>
        <taxon>Bacteria</taxon>
        <taxon>Bacillati</taxon>
        <taxon>Bacillota</taxon>
        <taxon>Bacilli</taxon>
        <taxon>Lactobacillales</taxon>
        <taxon>Lactobacillaceae</taxon>
        <taxon>Lacticaseibacillus</taxon>
    </lineage>
</organism>
<comment type="caution">
    <text evidence="8">The sequence shown here is derived from an EMBL/GenBank/DDBJ whole genome shotgun (WGS) entry which is preliminary data.</text>
</comment>
<dbReference type="Gene3D" id="1.20.1250.20">
    <property type="entry name" value="MFS general substrate transporter like domains"/>
    <property type="match status" value="1"/>
</dbReference>
<evidence type="ECO:0000313" key="8">
    <source>
        <dbReference type="EMBL" id="KRL86247.1"/>
    </source>
</evidence>
<dbReference type="InterPro" id="IPR053160">
    <property type="entry name" value="MFS_DHA3_Transporter"/>
</dbReference>
<accession>A0A0R1TYN4</accession>
<feature type="transmembrane region" description="Helical" evidence="6">
    <location>
        <begin position="65"/>
        <end position="84"/>
    </location>
</feature>
<reference evidence="8 9" key="1">
    <citation type="journal article" date="2015" name="Genome Announc.">
        <title>Expanding the biotechnology potential of lactobacilli through comparative genomics of 213 strains and associated genera.</title>
        <authorList>
            <person name="Sun Z."/>
            <person name="Harris H.M."/>
            <person name="McCann A."/>
            <person name="Guo C."/>
            <person name="Argimon S."/>
            <person name="Zhang W."/>
            <person name="Yang X."/>
            <person name="Jeffery I.B."/>
            <person name="Cooney J.C."/>
            <person name="Kagawa T.F."/>
            <person name="Liu W."/>
            <person name="Song Y."/>
            <person name="Salvetti E."/>
            <person name="Wrobel A."/>
            <person name="Rasinkangas P."/>
            <person name="Parkhill J."/>
            <person name="Rea M.C."/>
            <person name="O'Sullivan O."/>
            <person name="Ritari J."/>
            <person name="Douillard F.P."/>
            <person name="Paul Ross R."/>
            <person name="Yang R."/>
            <person name="Briner A.E."/>
            <person name="Felis G.E."/>
            <person name="de Vos W.M."/>
            <person name="Barrangou R."/>
            <person name="Klaenhammer T.R."/>
            <person name="Caufield P.W."/>
            <person name="Cui Y."/>
            <person name="Zhang H."/>
            <person name="O'Toole P.W."/>
        </authorList>
    </citation>
    <scope>NUCLEOTIDE SEQUENCE [LARGE SCALE GENOMIC DNA]</scope>
    <source>
        <strain evidence="8 9">DSM 15945</strain>
    </source>
</reference>
<feature type="transmembrane region" description="Helical" evidence="6">
    <location>
        <begin position="34"/>
        <end position="53"/>
    </location>
</feature>
<dbReference type="InterPro" id="IPR011701">
    <property type="entry name" value="MFS"/>
</dbReference>
<dbReference type="InterPro" id="IPR020846">
    <property type="entry name" value="MFS_dom"/>
</dbReference>
<protein>
    <submittedName>
        <fullName evidence="8">Major facilitator superfamily protein</fullName>
    </submittedName>
</protein>
<dbReference type="SUPFAM" id="SSF103473">
    <property type="entry name" value="MFS general substrate transporter"/>
    <property type="match status" value="1"/>
</dbReference>
<proteinExistence type="predicted"/>
<dbReference type="PANTHER" id="PTHR23530">
    <property type="entry name" value="TRANSPORT PROTEIN-RELATED"/>
    <property type="match status" value="1"/>
</dbReference>
<keyword evidence="3 6" id="KW-0812">Transmembrane</keyword>
<feature type="transmembrane region" description="Helical" evidence="6">
    <location>
        <begin position="337"/>
        <end position="361"/>
    </location>
</feature>
<feature type="transmembrane region" description="Helical" evidence="6">
    <location>
        <begin position="218"/>
        <end position="236"/>
    </location>
</feature>
<name>A0A0R1TYN4_9LACO</name>
<evidence type="ECO:0000256" key="2">
    <source>
        <dbReference type="ARBA" id="ARBA00022448"/>
    </source>
</evidence>
<dbReference type="RefSeq" id="WP_056956640.1">
    <property type="nucleotide sequence ID" value="NZ_AZFJ01000046.1"/>
</dbReference>
<feature type="domain" description="Major facilitator superfamily (MFS) profile" evidence="7">
    <location>
        <begin position="1"/>
        <end position="389"/>
    </location>
</feature>
<dbReference type="EMBL" id="AZFJ01000046">
    <property type="protein sequence ID" value="KRL86247.1"/>
    <property type="molecule type" value="Genomic_DNA"/>
</dbReference>
<keyword evidence="4 6" id="KW-1133">Transmembrane helix</keyword>
<keyword evidence="5 6" id="KW-0472">Membrane</keyword>
<evidence type="ECO:0000256" key="6">
    <source>
        <dbReference type="SAM" id="Phobius"/>
    </source>
</evidence>
<dbReference type="GO" id="GO:0005886">
    <property type="term" value="C:plasma membrane"/>
    <property type="evidence" value="ECO:0007669"/>
    <property type="project" value="UniProtKB-SubCell"/>
</dbReference>
<evidence type="ECO:0000313" key="9">
    <source>
        <dbReference type="Proteomes" id="UP000051922"/>
    </source>
</evidence>
<dbReference type="STRING" id="1423783.FC50_GL000995"/>
<evidence type="ECO:0000256" key="4">
    <source>
        <dbReference type="ARBA" id="ARBA00022989"/>
    </source>
</evidence>
<keyword evidence="9" id="KW-1185">Reference proteome</keyword>
<dbReference type="PATRIC" id="fig|1423783.4.peg.1030"/>
<evidence type="ECO:0000256" key="1">
    <source>
        <dbReference type="ARBA" id="ARBA00004651"/>
    </source>
</evidence>
<feature type="transmembrane region" description="Helical" evidence="6">
    <location>
        <begin position="7"/>
        <end position="28"/>
    </location>
</feature>
<evidence type="ECO:0000256" key="3">
    <source>
        <dbReference type="ARBA" id="ARBA00022692"/>
    </source>
</evidence>
<keyword evidence="2" id="KW-0813">Transport</keyword>
<dbReference type="Pfam" id="PF07690">
    <property type="entry name" value="MFS_1"/>
    <property type="match status" value="1"/>
</dbReference>
<dbReference type="PANTHER" id="PTHR23530:SF1">
    <property type="entry name" value="PERMEASE, MAJOR FACILITATOR SUPERFAMILY-RELATED"/>
    <property type="match status" value="1"/>
</dbReference>
<gene>
    <name evidence="8" type="ORF">FC50_GL000995</name>
</gene>
<dbReference type="Proteomes" id="UP000051922">
    <property type="component" value="Unassembled WGS sequence"/>
</dbReference>
<dbReference type="InterPro" id="IPR036259">
    <property type="entry name" value="MFS_trans_sf"/>
</dbReference>
<feature type="transmembrane region" description="Helical" evidence="6">
    <location>
        <begin position="305"/>
        <end position="325"/>
    </location>
</feature>
<dbReference type="GO" id="GO:0022857">
    <property type="term" value="F:transmembrane transporter activity"/>
    <property type="evidence" value="ECO:0007669"/>
    <property type="project" value="InterPro"/>
</dbReference>
<feature type="transmembrane region" description="Helical" evidence="6">
    <location>
        <begin position="278"/>
        <end position="299"/>
    </location>
</feature>
<feature type="transmembrane region" description="Helical" evidence="6">
    <location>
        <begin position="128"/>
        <end position="154"/>
    </location>
</feature>
<dbReference type="PROSITE" id="PS50850">
    <property type="entry name" value="MFS"/>
    <property type="match status" value="1"/>
</dbReference>
<evidence type="ECO:0000259" key="7">
    <source>
        <dbReference type="PROSITE" id="PS50850"/>
    </source>
</evidence>
<evidence type="ECO:0000256" key="5">
    <source>
        <dbReference type="ARBA" id="ARBA00023136"/>
    </source>
</evidence>
<feature type="transmembrane region" description="Helical" evidence="6">
    <location>
        <begin position="367"/>
        <end position="386"/>
    </location>
</feature>
<sequence length="392" mass="42839">MIKQRNIISAYVYTFVSWFGITNLWVIYLGQQGLSLVQIGLCESIFHVASFLFEVPSGVLADRFSYKTVLFASRITTIASAVLMLVGQSWWWFAVSFVVSAWSYNLQSGTLEALVYESLAPATREAQYARATSMMGSLSEIAATAGVIVAGIFVHWHFSWVYRIQILLALVGLLCVASLRTPAGRSATGKDAAPRQTVVTIVRAAGHVLRTQPALRNLMVLDASLSAVATAYYYYFQNVMTTHHWSSPMISGLMLTGSLLAVVGMQLLPWIQRRIGRFALLLGMTLLMVVALLGAGVHIVPVMVALYLVGQTVDAVIYPLFNTYYNAMIPDGQRATLLSVASMLFSVVMVVLFPVVGWGISRWGFNATFAGLGVVMSVIVAVWAVGQRRGGR</sequence>
<dbReference type="OrthoDB" id="9816124at2"/>
<comment type="subcellular location">
    <subcellularLocation>
        <location evidence="1">Cell membrane</location>
        <topology evidence="1">Multi-pass membrane protein</topology>
    </subcellularLocation>
</comment>
<dbReference type="AlphaFoldDB" id="A0A0R1TYN4"/>
<feature type="transmembrane region" description="Helical" evidence="6">
    <location>
        <begin position="248"/>
        <end position="271"/>
    </location>
</feature>